<evidence type="ECO:0000259" key="4">
    <source>
        <dbReference type="PROSITE" id="PS51063"/>
    </source>
</evidence>
<dbReference type="InterPro" id="IPR018490">
    <property type="entry name" value="cNMP-bd_dom_sf"/>
</dbReference>
<dbReference type="SUPFAM" id="SSF46785">
    <property type="entry name" value="Winged helix' DNA-binding domain"/>
    <property type="match status" value="1"/>
</dbReference>
<organism evidence="5 6">
    <name type="scientific">Scytonema hofmannii PCC 7110</name>
    <dbReference type="NCBI Taxonomy" id="128403"/>
    <lineage>
        <taxon>Bacteria</taxon>
        <taxon>Bacillati</taxon>
        <taxon>Cyanobacteriota</taxon>
        <taxon>Cyanophyceae</taxon>
        <taxon>Nostocales</taxon>
        <taxon>Scytonemataceae</taxon>
        <taxon>Scytonema</taxon>
    </lineage>
</organism>
<dbReference type="Pfam" id="PF13545">
    <property type="entry name" value="HTH_Crp_2"/>
    <property type="match status" value="1"/>
</dbReference>
<comment type="caution">
    <text evidence="5">The sequence shown here is derived from an EMBL/GenBank/DDBJ whole genome shotgun (WGS) entry which is preliminary data.</text>
</comment>
<accession>A0A139XFK0</accession>
<evidence type="ECO:0000256" key="3">
    <source>
        <dbReference type="ARBA" id="ARBA00023163"/>
    </source>
</evidence>
<dbReference type="SMART" id="SM00100">
    <property type="entry name" value="cNMP"/>
    <property type="match status" value="1"/>
</dbReference>
<dbReference type="InterPro" id="IPR050397">
    <property type="entry name" value="Env_Response_Regulators"/>
</dbReference>
<evidence type="ECO:0000313" key="5">
    <source>
        <dbReference type="EMBL" id="KYC43470.1"/>
    </source>
</evidence>
<dbReference type="GO" id="GO:0003700">
    <property type="term" value="F:DNA-binding transcription factor activity"/>
    <property type="evidence" value="ECO:0007669"/>
    <property type="project" value="TreeGrafter"/>
</dbReference>
<evidence type="ECO:0000313" key="6">
    <source>
        <dbReference type="Proteomes" id="UP000076925"/>
    </source>
</evidence>
<evidence type="ECO:0000256" key="2">
    <source>
        <dbReference type="ARBA" id="ARBA00023125"/>
    </source>
</evidence>
<dbReference type="Proteomes" id="UP000076925">
    <property type="component" value="Unassembled WGS sequence"/>
</dbReference>
<feature type="domain" description="HTH crp-type" evidence="4">
    <location>
        <begin position="147"/>
        <end position="213"/>
    </location>
</feature>
<dbReference type="GO" id="GO:0003677">
    <property type="term" value="F:DNA binding"/>
    <property type="evidence" value="ECO:0007669"/>
    <property type="project" value="UniProtKB-KW"/>
</dbReference>
<dbReference type="STRING" id="128403.WA1_10400"/>
<dbReference type="Gene3D" id="2.60.120.10">
    <property type="entry name" value="Jelly Rolls"/>
    <property type="match status" value="1"/>
</dbReference>
<dbReference type="InterPro" id="IPR014710">
    <property type="entry name" value="RmlC-like_jellyroll"/>
</dbReference>
<keyword evidence="2" id="KW-0238">DNA-binding</keyword>
<dbReference type="SUPFAM" id="SSF51206">
    <property type="entry name" value="cAMP-binding domain-like"/>
    <property type="match status" value="1"/>
</dbReference>
<dbReference type="OrthoDB" id="8969464at2"/>
<sequence>MAKTVQTPIDNKLLSLLPDEVYRKLLPHLETVPLNFKQVLFQPGRSINYVYFPIHGVVSLLTIMADGSQAEVGLVGYEGMVGISVALGIPTTPFRAIVQIPGEAVRMRTDIFKTAVGEKTLLQEILLRYTHALIVQISQSVACNSLHSVEQRMCRWLLMIHDRMRRNPFPLTQESLSQILGVRRASVGAVARKLRTSGLIDYDRGEITILNRLELETIVCECYDISRTELNRWIRGN</sequence>
<keyword evidence="1" id="KW-0805">Transcription regulation</keyword>
<evidence type="ECO:0000256" key="1">
    <source>
        <dbReference type="ARBA" id="ARBA00023015"/>
    </source>
</evidence>
<reference evidence="5 6" key="1">
    <citation type="journal article" date="2013" name="Genome Biol. Evol.">
        <title>Genomes of Stigonematalean cyanobacteria (subsection V) and the evolution of oxygenic photosynthesis from prokaryotes to plastids.</title>
        <authorList>
            <person name="Dagan T."/>
            <person name="Roettger M."/>
            <person name="Stucken K."/>
            <person name="Landan G."/>
            <person name="Koch R."/>
            <person name="Major P."/>
            <person name="Gould S.B."/>
            <person name="Goremykin V.V."/>
            <person name="Rippka R."/>
            <person name="Tandeau de Marsac N."/>
            <person name="Gugger M."/>
            <person name="Lockhart P.J."/>
            <person name="Allen J.F."/>
            <person name="Brune I."/>
            <person name="Maus I."/>
            <person name="Puhler A."/>
            <person name="Martin W.F."/>
        </authorList>
    </citation>
    <scope>NUCLEOTIDE SEQUENCE [LARGE SCALE GENOMIC DNA]</scope>
    <source>
        <strain evidence="5 6">PCC 7110</strain>
    </source>
</reference>
<dbReference type="PANTHER" id="PTHR24567">
    <property type="entry name" value="CRP FAMILY TRANSCRIPTIONAL REGULATORY PROTEIN"/>
    <property type="match status" value="1"/>
</dbReference>
<keyword evidence="6" id="KW-1185">Reference proteome</keyword>
<keyword evidence="3" id="KW-0804">Transcription</keyword>
<dbReference type="InterPro" id="IPR000595">
    <property type="entry name" value="cNMP-bd_dom"/>
</dbReference>
<gene>
    <name evidence="5" type="ORF">WA1_10400</name>
</gene>
<dbReference type="InterPro" id="IPR036390">
    <property type="entry name" value="WH_DNA-bd_sf"/>
</dbReference>
<dbReference type="InterPro" id="IPR012318">
    <property type="entry name" value="HTH_CRP"/>
</dbReference>
<dbReference type="PANTHER" id="PTHR24567:SF74">
    <property type="entry name" value="HTH-TYPE TRANSCRIPTIONAL REGULATOR ARCR"/>
    <property type="match status" value="1"/>
</dbReference>
<dbReference type="GO" id="GO:0005829">
    <property type="term" value="C:cytosol"/>
    <property type="evidence" value="ECO:0007669"/>
    <property type="project" value="TreeGrafter"/>
</dbReference>
<name>A0A139XFK0_9CYAN</name>
<proteinExistence type="predicted"/>
<dbReference type="PROSITE" id="PS51063">
    <property type="entry name" value="HTH_CRP_2"/>
    <property type="match status" value="1"/>
</dbReference>
<dbReference type="RefSeq" id="WP_017743940.1">
    <property type="nucleotide sequence ID" value="NZ_KQ976354.1"/>
</dbReference>
<protein>
    <submittedName>
        <fullName evidence="5">Crp/Fnr family transcriptional regulator</fullName>
    </submittedName>
</protein>
<dbReference type="AlphaFoldDB" id="A0A139XFK0"/>
<dbReference type="EMBL" id="ANNX02000013">
    <property type="protein sequence ID" value="KYC43470.1"/>
    <property type="molecule type" value="Genomic_DNA"/>
</dbReference>
<dbReference type="CDD" id="cd00038">
    <property type="entry name" value="CAP_ED"/>
    <property type="match status" value="1"/>
</dbReference>